<comment type="caution">
    <text evidence="2">The sequence shown here is derived from an EMBL/GenBank/DDBJ whole genome shotgun (WGS) entry which is preliminary data.</text>
</comment>
<accession>A0A0L6U5X8</accession>
<dbReference type="EMBL" id="LAVV01015410">
    <property type="protein sequence ID" value="KNZ43911.1"/>
    <property type="molecule type" value="Genomic_DNA"/>
</dbReference>
<feature type="non-terminal residue" evidence="2">
    <location>
        <position position="125"/>
    </location>
</feature>
<feature type="compositionally biased region" description="Basic residues" evidence="1">
    <location>
        <begin position="1"/>
        <end position="15"/>
    </location>
</feature>
<feature type="region of interest" description="Disordered" evidence="1">
    <location>
        <begin position="102"/>
        <end position="125"/>
    </location>
</feature>
<evidence type="ECO:0000256" key="1">
    <source>
        <dbReference type="SAM" id="MobiDB-lite"/>
    </source>
</evidence>
<gene>
    <name evidence="2" type="ORF">VP01_9726g1</name>
</gene>
<feature type="non-terminal residue" evidence="2">
    <location>
        <position position="1"/>
    </location>
</feature>
<feature type="region of interest" description="Disordered" evidence="1">
    <location>
        <begin position="1"/>
        <end position="20"/>
    </location>
</feature>
<proteinExistence type="predicted"/>
<evidence type="ECO:0000313" key="3">
    <source>
        <dbReference type="Proteomes" id="UP000037035"/>
    </source>
</evidence>
<dbReference type="VEuPathDB" id="FungiDB:VP01_9726g1"/>
<dbReference type="Proteomes" id="UP000037035">
    <property type="component" value="Unassembled WGS sequence"/>
</dbReference>
<sequence length="125" mass="14354">KGTKKRERKRRKNEKKKYNGEGSIIDRRCEECVQMNLECGPSTASQGNRMKCKSCRLRKVACRLPNGFPFKDPESQTIPPLPPSQVPSCRCRRRRIIRIPNTPEIVEVPGPSNQEVARPQRDRPA</sequence>
<organism evidence="2 3">
    <name type="scientific">Puccinia sorghi</name>
    <dbReference type="NCBI Taxonomy" id="27349"/>
    <lineage>
        <taxon>Eukaryota</taxon>
        <taxon>Fungi</taxon>
        <taxon>Dikarya</taxon>
        <taxon>Basidiomycota</taxon>
        <taxon>Pucciniomycotina</taxon>
        <taxon>Pucciniomycetes</taxon>
        <taxon>Pucciniales</taxon>
        <taxon>Pucciniaceae</taxon>
        <taxon>Puccinia</taxon>
    </lineage>
</organism>
<name>A0A0L6U5X8_9BASI</name>
<evidence type="ECO:0000313" key="2">
    <source>
        <dbReference type="EMBL" id="KNZ43911.1"/>
    </source>
</evidence>
<keyword evidence="3" id="KW-1185">Reference proteome</keyword>
<dbReference type="OrthoDB" id="10663943at2759"/>
<dbReference type="AlphaFoldDB" id="A0A0L6U5X8"/>
<protein>
    <recommendedName>
        <fullName evidence="4">Zn(2)-C6 fungal-type domain-containing protein</fullName>
    </recommendedName>
</protein>
<evidence type="ECO:0008006" key="4">
    <source>
        <dbReference type="Google" id="ProtNLM"/>
    </source>
</evidence>
<reference evidence="2 3" key="1">
    <citation type="submission" date="2015-08" db="EMBL/GenBank/DDBJ databases">
        <title>Next Generation Sequencing and Analysis of the Genome of Puccinia sorghi L Schw, the Causal Agent of Maize Common Rust.</title>
        <authorList>
            <person name="Rochi L."/>
            <person name="Burguener G."/>
            <person name="Darino M."/>
            <person name="Turjanski A."/>
            <person name="Kreff E."/>
            <person name="Dieguez M.J."/>
            <person name="Sacco F."/>
        </authorList>
    </citation>
    <scope>NUCLEOTIDE SEQUENCE [LARGE SCALE GENOMIC DNA]</scope>
    <source>
        <strain evidence="2 3">RO10H11247</strain>
    </source>
</reference>